<dbReference type="InterPro" id="IPR050600">
    <property type="entry name" value="SETD3_SETD6_MTase"/>
</dbReference>
<dbReference type="InterPro" id="IPR046341">
    <property type="entry name" value="SET_dom_sf"/>
</dbReference>
<dbReference type="RefSeq" id="XP_033383395.1">
    <property type="nucleotide sequence ID" value="XM_033532161.1"/>
</dbReference>
<evidence type="ECO:0000256" key="1">
    <source>
        <dbReference type="SAM" id="MobiDB-lite"/>
    </source>
</evidence>
<dbReference type="PANTHER" id="PTHR13271">
    <property type="entry name" value="UNCHARACTERIZED PUTATIVE METHYLTRANSFERASE"/>
    <property type="match status" value="1"/>
</dbReference>
<feature type="region of interest" description="Disordered" evidence="1">
    <location>
        <begin position="352"/>
        <end position="384"/>
    </location>
</feature>
<dbReference type="GeneID" id="54289558"/>
<dbReference type="PANTHER" id="PTHR13271:SF76">
    <property type="entry name" value="SET DOMAIN-CONTAINING PROTEIN 8"/>
    <property type="match status" value="1"/>
</dbReference>
<evidence type="ECO:0000313" key="3">
    <source>
        <dbReference type="Proteomes" id="UP000799778"/>
    </source>
</evidence>
<dbReference type="OrthoDB" id="441812at2759"/>
<name>A0A6A5XQ80_9PLEO</name>
<dbReference type="AlphaFoldDB" id="A0A6A5XQ80"/>
<dbReference type="SUPFAM" id="SSF82199">
    <property type="entry name" value="SET domain"/>
    <property type="match status" value="1"/>
</dbReference>
<sequence>MIKSGRTNGWLHSPISTLPTWASFNGVKLHPDITIGPLPGFEERGSTVVATADLSSDGIEEGPLMTVPRELIVSRENVENVAKSDADFRAVLEAVGEFGRTSRGAILLFLLMQTTIANPSIPNIGVLNPLTEYIKFLPDENLPTFWTESELELLTGTTLRPAVRAKLGSLLREFESVRSATMGVSWCREHWWGESAPPSPSSPSLPSLDDVDEGERESRAAVTFDDWMRLDAMYRSRALEFPGVGDCMVPCVDMANHAAGEETAAVYEVDSDGNAVLILREGRGVRKGGEVNITYGDAKGACETLFSYGFLPAPSPSSPSALFLHLTLPPDDPLRAAKLALATSAGIAPGVLITSSPTPTPTSPSTSTSTEMETKEEEEEPQRKTKWESPFIYLALLNEEDGLTFRLAQTTDGETELAAFFNDTPLTDELLNGLEARLREEELWDVYRLRAVVMVEERVGEQLDVLRGVEEALAEEGGEVGGDVREEVRELAGRLRGVEGELLERAAGDLGSEKYDLLQSEVVRRYLGLGGDDDDDDDEQEDFS</sequence>
<dbReference type="CDD" id="cd10527">
    <property type="entry name" value="SET_LSMT"/>
    <property type="match status" value="1"/>
</dbReference>
<dbReference type="GO" id="GO:0016279">
    <property type="term" value="F:protein-lysine N-methyltransferase activity"/>
    <property type="evidence" value="ECO:0007669"/>
    <property type="project" value="TreeGrafter"/>
</dbReference>
<organism evidence="2 3">
    <name type="scientific">Aaosphaeria arxii CBS 175.79</name>
    <dbReference type="NCBI Taxonomy" id="1450172"/>
    <lineage>
        <taxon>Eukaryota</taxon>
        <taxon>Fungi</taxon>
        <taxon>Dikarya</taxon>
        <taxon>Ascomycota</taxon>
        <taxon>Pezizomycotina</taxon>
        <taxon>Dothideomycetes</taxon>
        <taxon>Pleosporomycetidae</taxon>
        <taxon>Pleosporales</taxon>
        <taxon>Pleosporales incertae sedis</taxon>
        <taxon>Aaosphaeria</taxon>
    </lineage>
</organism>
<feature type="region of interest" description="Disordered" evidence="1">
    <location>
        <begin position="194"/>
        <end position="213"/>
    </location>
</feature>
<evidence type="ECO:0000313" key="2">
    <source>
        <dbReference type="EMBL" id="KAF2015056.1"/>
    </source>
</evidence>
<gene>
    <name evidence="2" type="ORF">BU24DRAFT_463777</name>
</gene>
<dbReference type="Proteomes" id="UP000799778">
    <property type="component" value="Unassembled WGS sequence"/>
</dbReference>
<dbReference type="EMBL" id="ML978070">
    <property type="protein sequence ID" value="KAF2015056.1"/>
    <property type="molecule type" value="Genomic_DNA"/>
</dbReference>
<proteinExistence type="predicted"/>
<keyword evidence="3" id="KW-1185">Reference proteome</keyword>
<protein>
    <submittedName>
        <fullName evidence="2">SET domain-containing protein</fullName>
    </submittedName>
</protein>
<reference evidence="2" key="1">
    <citation type="journal article" date="2020" name="Stud. Mycol.">
        <title>101 Dothideomycetes genomes: a test case for predicting lifestyles and emergence of pathogens.</title>
        <authorList>
            <person name="Haridas S."/>
            <person name="Albert R."/>
            <person name="Binder M."/>
            <person name="Bloem J."/>
            <person name="Labutti K."/>
            <person name="Salamov A."/>
            <person name="Andreopoulos B."/>
            <person name="Baker S."/>
            <person name="Barry K."/>
            <person name="Bills G."/>
            <person name="Bluhm B."/>
            <person name="Cannon C."/>
            <person name="Castanera R."/>
            <person name="Culley D."/>
            <person name="Daum C."/>
            <person name="Ezra D."/>
            <person name="Gonzalez J."/>
            <person name="Henrissat B."/>
            <person name="Kuo A."/>
            <person name="Liang C."/>
            <person name="Lipzen A."/>
            <person name="Lutzoni F."/>
            <person name="Magnuson J."/>
            <person name="Mondo S."/>
            <person name="Nolan M."/>
            <person name="Ohm R."/>
            <person name="Pangilinan J."/>
            <person name="Park H.-J."/>
            <person name="Ramirez L."/>
            <person name="Alfaro M."/>
            <person name="Sun H."/>
            <person name="Tritt A."/>
            <person name="Yoshinaga Y."/>
            <person name="Zwiers L.-H."/>
            <person name="Turgeon B."/>
            <person name="Goodwin S."/>
            <person name="Spatafora J."/>
            <person name="Crous P."/>
            <person name="Grigoriev I."/>
        </authorList>
    </citation>
    <scope>NUCLEOTIDE SEQUENCE</scope>
    <source>
        <strain evidence="2">CBS 175.79</strain>
    </source>
</reference>
<accession>A0A6A5XQ80</accession>
<dbReference type="GO" id="GO:0005634">
    <property type="term" value="C:nucleus"/>
    <property type="evidence" value="ECO:0007669"/>
    <property type="project" value="TreeGrafter"/>
</dbReference>
<dbReference type="Gene3D" id="3.90.1410.10">
    <property type="entry name" value="set domain protein methyltransferase, domain 1"/>
    <property type="match status" value="1"/>
</dbReference>